<comment type="caution">
    <text evidence="3">The sequence shown here is derived from an EMBL/GenBank/DDBJ whole genome shotgun (WGS) entry which is preliminary data.</text>
</comment>
<feature type="signal peptide" evidence="2">
    <location>
        <begin position="1"/>
        <end position="16"/>
    </location>
</feature>
<proteinExistence type="predicted"/>
<keyword evidence="4" id="KW-1185">Reference proteome</keyword>
<keyword evidence="1" id="KW-0175">Coiled coil</keyword>
<sequence length="190" mass="21259">MTARLLLLCLSMAWLAGCQYLPERLPLPDASSSLPGDAEGSAACHAELPDFANASCLLDDWVAFGLASQRGDREWRQATLARLQGDAKERRLARAVLLGWGNAQQWRRASELYKADLHAAPARLQPLLRYWLNELEGRRRLAGQLAESRHEHHAAVEENARLSAQLEAMAEKLDQLTAIEQSINLRQQNE</sequence>
<gene>
    <name evidence="3" type="ORF">DFO68_1153</name>
</gene>
<evidence type="ECO:0008006" key="5">
    <source>
        <dbReference type="Google" id="ProtNLM"/>
    </source>
</evidence>
<name>A0A4R6H9I0_9GAMM</name>
<reference evidence="3 4" key="1">
    <citation type="submission" date="2019-03" db="EMBL/GenBank/DDBJ databases">
        <title>Freshwater and sediment microbial communities from various areas in North America, analyzing microbe dynamics in response to fracking.</title>
        <authorList>
            <person name="Lamendella R."/>
        </authorList>
    </citation>
    <scope>NUCLEOTIDE SEQUENCE [LARGE SCALE GENOMIC DNA]</scope>
    <source>
        <strain evidence="3 4">1_TX</strain>
    </source>
</reference>
<keyword evidence="2" id="KW-0732">Signal</keyword>
<dbReference type="OrthoDB" id="6172547at2"/>
<feature type="coiled-coil region" evidence="1">
    <location>
        <begin position="152"/>
        <end position="179"/>
    </location>
</feature>
<evidence type="ECO:0000256" key="1">
    <source>
        <dbReference type="SAM" id="Coils"/>
    </source>
</evidence>
<dbReference type="AlphaFoldDB" id="A0A4R6H9I0"/>
<feature type="chain" id="PRO_5020341743" description="YfhG lipoprotein" evidence="2">
    <location>
        <begin position="17"/>
        <end position="190"/>
    </location>
</feature>
<evidence type="ECO:0000256" key="2">
    <source>
        <dbReference type="SAM" id="SignalP"/>
    </source>
</evidence>
<dbReference type="Proteomes" id="UP000295150">
    <property type="component" value="Unassembled WGS sequence"/>
</dbReference>
<accession>A0A4R6H9I0</accession>
<dbReference type="EMBL" id="SNWH01000015">
    <property type="protein sequence ID" value="TDO04311.1"/>
    <property type="molecule type" value="Genomic_DNA"/>
</dbReference>
<evidence type="ECO:0000313" key="3">
    <source>
        <dbReference type="EMBL" id="TDO04311.1"/>
    </source>
</evidence>
<organism evidence="3 4">
    <name type="scientific">Halomonas ventosae</name>
    <dbReference type="NCBI Taxonomy" id="229007"/>
    <lineage>
        <taxon>Bacteria</taxon>
        <taxon>Pseudomonadati</taxon>
        <taxon>Pseudomonadota</taxon>
        <taxon>Gammaproteobacteria</taxon>
        <taxon>Oceanospirillales</taxon>
        <taxon>Halomonadaceae</taxon>
        <taxon>Halomonas</taxon>
    </lineage>
</organism>
<evidence type="ECO:0000313" key="4">
    <source>
        <dbReference type="Proteomes" id="UP000295150"/>
    </source>
</evidence>
<dbReference type="PROSITE" id="PS51257">
    <property type="entry name" value="PROKAR_LIPOPROTEIN"/>
    <property type="match status" value="1"/>
</dbReference>
<dbReference type="RefSeq" id="WP_133483767.1">
    <property type="nucleotide sequence ID" value="NZ_SNWH01000015.1"/>
</dbReference>
<protein>
    <recommendedName>
        <fullName evidence="5">YfhG lipoprotein</fullName>
    </recommendedName>
</protein>